<dbReference type="InterPro" id="IPR043519">
    <property type="entry name" value="NT_sf"/>
</dbReference>
<dbReference type="Gene3D" id="1.10.3090.10">
    <property type="entry name" value="cca-adding enzyme, domain 2"/>
    <property type="match status" value="1"/>
</dbReference>
<dbReference type="PANTHER" id="PTHR13734:SF5">
    <property type="entry name" value="CCA TRNA NUCLEOTIDYLTRANSFERASE, MITOCHONDRIAL"/>
    <property type="match status" value="1"/>
</dbReference>
<evidence type="ECO:0000259" key="7">
    <source>
        <dbReference type="Pfam" id="PF12627"/>
    </source>
</evidence>
<feature type="domain" description="Poly A polymerase head" evidence="6">
    <location>
        <begin position="51"/>
        <end position="202"/>
    </location>
</feature>
<dbReference type="Pfam" id="PF01743">
    <property type="entry name" value="PolyA_pol"/>
    <property type="match status" value="1"/>
</dbReference>
<dbReference type="EMBL" id="KQ030595">
    <property type="protein sequence ID" value="KJZ71012.1"/>
    <property type="molecule type" value="Genomic_DNA"/>
</dbReference>
<evidence type="ECO:0000256" key="5">
    <source>
        <dbReference type="RuleBase" id="RU003953"/>
    </source>
</evidence>
<protein>
    <recommendedName>
        <fullName evidence="10">Poly A polymerase head domain-containing protein</fullName>
    </recommendedName>
</protein>
<evidence type="ECO:0000256" key="3">
    <source>
        <dbReference type="ARBA" id="ARBA00022741"/>
    </source>
</evidence>
<evidence type="ECO:0000259" key="6">
    <source>
        <dbReference type="Pfam" id="PF01743"/>
    </source>
</evidence>
<evidence type="ECO:0000256" key="1">
    <source>
        <dbReference type="ARBA" id="ARBA00007265"/>
    </source>
</evidence>
<dbReference type="Gene3D" id="3.30.460.10">
    <property type="entry name" value="Beta Polymerase, domain 2"/>
    <property type="match status" value="1"/>
</dbReference>
<sequence>MTRQNETITLLPAESLLRTLLLDCREEMAKSQAAASSDGVTDTSASELEIWFTGGWVRDRLLGIPCHDIDIALSTMTGQKFGDYLADFFKRNEAKYQRLAADLGVGDTHMSGLHTTKQNLRKSKQLETTMGKVFGLDLDIVNLRKEVYEEDSRTPEMAFGTAEEDALRRDATVNALFFHLDSQRIVDHTARGLDDMAAGIIRTPLEPRKTFMDDPLRVLRLVRIGSKLGYAVDPETRKWMADPEIHAALVAKVSRERVGIELFKAMKQRTPQVAFHLLFETNLYSAVFLQLDTPLHQALLDLLPAQEPSQPWPATWPRAYHLLATLARQSPDSSSLARLVQSEEVVELPWIMAAYAPVAGLRHKKLTETVSTATESIKATVKITKLLDTALRNVDPIRKMIALADDSRPPRSVVGMAIRSWGATWKLQVLYSLLADVVYDESTAPLSSFLSTDENFALRELLRQYDAFLDLVAEQKVEDAHMSRPMLDGNTIMQLFGVKKGGAFLRTAMEELVAWQLDHEGAGTDEAKSWLLQQRERLGVPEATA</sequence>
<dbReference type="InterPro" id="IPR002646">
    <property type="entry name" value="PolA_pol_head_dom"/>
</dbReference>
<evidence type="ECO:0008006" key="10">
    <source>
        <dbReference type="Google" id="ProtNLM"/>
    </source>
</evidence>
<keyword evidence="9" id="KW-1185">Reference proteome</keyword>
<keyword evidence="4 5" id="KW-0694">RNA-binding</keyword>
<dbReference type="GO" id="GO:0000166">
    <property type="term" value="F:nucleotide binding"/>
    <property type="evidence" value="ECO:0007669"/>
    <property type="project" value="UniProtKB-KW"/>
</dbReference>
<dbReference type="SUPFAM" id="SSF81891">
    <property type="entry name" value="Poly A polymerase C-terminal region-like"/>
    <property type="match status" value="1"/>
</dbReference>
<comment type="similarity">
    <text evidence="1 5">Belongs to the tRNA nucleotidyltransferase/poly(A) polymerase family.</text>
</comment>
<dbReference type="CDD" id="cd05398">
    <property type="entry name" value="NT_ClassII-CCAase"/>
    <property type="match status" value="1"/>
</dbReference>
<dbReference type="Pfam" id="PF12627">
    <property type="entry name" value="PolyA_pol_RNAbd"/>
    <property type="match status" value="1"/>
</dbReference>
<reference evidence="8 9" key="1">
    <citation type="journal article" date="2014" name="Genome Biol. Evol.">
        <title>Comparative genomics and transcriptomics analyses reveal divergent lifestyle features of nematode endoparasitic fungus Hirsutella minnesotensis.</title>
        <authorList>
            <person name="Lai Y."/>
            <person name="Liu K."/>
            <person name="Zhang X."/>
            <person name="Zhang X."/>
            <person name="Li K."/>
            <person name="Wang N."/>
            <person name="Shu C."/>
            <person name="Wu Y."/>
            <person name="Wang C."/>
            <person name="Bushley K.E."/>
            <person name="Xiang M."/>
            <person name="Liu X."/>
        </authorList>
    </citation>
    <scope>NUCLEOTIDE SEQUENCE [LARGE SCALE GENOMIC DNA]</scope>
    <source>
        <strain evidence="8 9">3608</strain>
    </source>
</reference>
<name>A0A0F7ZXN1_9HYPO</name>
<evidence type="ECO:0000313" key="8">
    <source>
        <dbReference type="EMBL" id="KJZ71012.1"/>
    </source>
</evidence>
<dbReference type="GO" id="GO:0001680">
    <property type="term" value="P:tRNA 3'-terminal CCA addition"/>
    <property type="evidence" value="ECO:0007669"/>
    <property type="project" value="UniProtKB-ARBA"/>
</dbReference>
<proteinExistence type="inferred from homology"/>
<feature type="domain" description="tRNA nucleotidyltransferase/poly(A) polymerase RNA and SrmB- binding" evidence="7">
    <location>
        <begin position="229"/>
        <end position="292"/>
    </location>
</feature>
<evidence type="ECO:0000256" key="4">
    <source>
        <dbReference type="ARBA" id="ARBA00022884"/>
    </source>
</evidence>
<dbReference type="OrthoDB" id="445712at2759"/>
<gene>
    <name evidence="8" type="ORF">HIM_09591</name>
</gene>
<dbReference type="InterPro" id="IPR032828">
    <property type="entry name" value="PolyA_RNA-bd"/>
</dbReference>
<dbReference type="GO" id="GO:0052927">
    <property type="term" value="F:CC tRNA cytidylyltransferase activity"/>
    <property type="evidence" value="ECO:0007669"/>
    <property type="project" value="TreeGrafter"/>
</dbReference>
<dbReference type="GO" id="GO:0052929">
    <property type="term" value="F:ATP:3'-cytidine-cytidine-tRNA adenylyltransferase activity"/>
    <property type="evidence" value="ECO:0007669"/>
    <property type="project" value="TreeGrafter"/>
</dbReference>
<keyword evidence="2 5" id="KW-0808">Transferase</keyword>
<dbReference type="PANTHER" id="PTHR13734">
    <property type="entry name" value="TRNA-NUCLEOTIDYLTRANSFERASE"/>
    <property type="match status" value="1"/>
</dbReference>
<accession>A0A0F7ZXN1</accession>
<dbReference type="AlphaFoldDB" id="A0A0F7ZXN1"/>
<dbReference type="SUPFAM" id="SSF81301">
    <property type="entry name" value="Nucleotidyltransferase"/>
    <property type="match status" value="1"/>
</dbReference>
<keyword evidence="3" id="KW-0547">Nucleotide-binding</keyword>
<evidence type="ECO:0000256" key="2">
    <source>
        <dbReference type="ARBA" id="ARBA00022679"/>
    </source>
</evidence>
<organism evidence="8 9">
    <name type="scientific">Hirsutella minnesotensis 3608</name>
    <dbReference type="NCBI Taxonomy" id="1043627"/>
    <lineage>
        <taxon>Eukaryota</taxon>
        <taxon>Fungi</taxon>
        <taxon>Dikarya</taxon>
        <taxon>Ascomycota</taxon>
        <taxon>Pezizomycotina</taxon>
        <taxon>Sordariomycetes</taxon>
        <taxon>Hypocreomycetidae</taxon>
        <taxon>Hypocreales</taxon>
        <taxon>Ophiocordycipitaceae</taxon>
        <taxon>Hirsutella</taxon>
    </lineage>
</organism>
<dbReference type="Proteomes" id="UP000054481">
    <property type="component" value="Unassembled WGS sequence"/>
</dbReference>
<dbReference type="GO" id="GO:0003723">
    <property type="term" value="F:RNA binding"/>
    <property type="evidence" value="ECO:0007669"/>
    <property type="project" value="UniProtKB-KW"/>
</dbReference>
<evidence type="ECO:0000313" key="9">
    <source>
        <dbReference type="Proteomes" id="UP000054481"/>
    </source>
</evidence>